<comment type="caution">
    <text evidence="2">The sequence shown here is derived from an EMBL/GenBank/DDBJ whole genome shotgun (WGS) entry which is preliminary data.</text>
</comment>
<comment type="subcellular location">
    <subcellularLocation>
        <location evidence="1">Nucleus</location>
    </subcellularLocation>
</comment>
<evidence type="ECO:0000313" key="2">
    <source>
        <dbReference type="EMBL" id="OBA27599.1"/>
    </source>
</evidence>
<accession>A0A1B7TFR7</accession>
<sequence length="203" mass="23841">MVYKLSLATGIPETHLETVKETILKAANINPDTNFFTNYSHQHKIYKPLNLSLELDEDQQNRIRVIDDKDIIKYDIPLPGNNNNEVTIQNYNILEIAENETDINKTNQFLHDLGYVEDYTYLEKGETLNVHELKLIIKIFKIDSMMEKGGFILEIFSLLENFQDFDYIALIKKNLLTFKQKLGKHFPLLIIDRKLMDSRIQDY</sequence>
<dbReference type="InterPro" id="IPR019095">
    <property type="entry name" value="Mediator_Med18"/>
</dbReference>
<keyword evidence="1" id="KW-0539">Nucleus</keyword>
<dbReference type="Gene3D" id="2.40.320.10">
    <property type="entry name" value="Hypothetical Protein Pfu-838710-001"/>
    <property type="match status" value="1"/>
</dbReference>
<dbReference type="GO" id="GO:0003712">
    <property type="term" value="F:transcription coregulator activity"/>
    <property type="evidence" value="ECO:0007669"/>
    <property type="project" value="InterPro"/>
</dbReference>
<proteinExistence type="inferred from homology"/>
<comment type="function">
    <text evidence="1">Component of the Mediator complex, a coactivator involved in the regulated transcription of nearly all RNA polymerase II-dependent genes. Mediator functions as a bridge to convey information from gene-specific regulatory proteins to the basal RNA polymerase II transcription machinery. Mediator is recruited to promoters by direct interactions with regulatory proteins and serves as a scaffold for the assembly of a functional preinitiation complex with RNA polymerase II and the general transcription factors.</text>
</comment>
<protein>
    <recommendedName>
        <fullName evidence="1">Mediator of RNA polymerase II transcription subunit 18</fullName>
    </recommendedName>
    <alternativeName>
        <fullName evidence="1">Mediator complex subunit 18</fullName>
    </alternativeName>
</protein>
<dbReference type="GO" id="GO:0006357">
    <property type="term" value="P:regulation of transcription by RNA polymerase II"/>
    <property type="evidence" value="ECO:0007669"/>
    <property type="project" value="InterPro"/>
</dbReference>
<dbReference type="Pfam" id="PF09637">
    <property type="entry name" value="Med18"/>
    <property type="match status" value="1"/>
</dbReference>
<dbReference type="OrthoDB" id="3972067at2759"/>
<name>A0A1B7TFR7_9ASCO</name>
<gene>
    <name evidence="1" type="primary">MED18</name>
    <name evidence="2" type="ORF">HANVADRAFT_112416</name>
</gene>
<comment type="similarity">
    <text evidence="1">Belongs to the Mediator complex subunit 18 family.</text>
</comment>
<organism evidence="2 3">
    <name type="scientific">Hanseniaspora valbyensis NRRL Y-1626</name>
    <dbReference type="NCBI Taxonomy" id="766949"/>
    <lineage>
        <taxon>Eukaryota</taxon>
        <taxon>Fungi</taxon>
        <taxon>Dikarya</taxon>
        <taxon>Ascomycota</taxon>
        <taxon>Saccharomycotina</taxon>
        <taxon>Saccharomycetes</taxon>
        <taxon>Saccharomycodales</taxon>
        <taxon>Saccharomycodaceae</taxon>
        <taxon>Hanseniaspora</taxon>
    </lineage>
</organism>
<dbReference type="EMBL" id="LXPE01000007">
    <property type="protein sequence ID" value="OBA27599.1"/>
    <property type="molecule type" value="Genomic_DNA"/>
</dbReference>
<dbReference type="AlphaFoldDB" id="A0A1B7TFR7"/>
<reference evidence="3" key="1">
    <citation type="journal article" date="2016" name="Proc. Natl. Acad. Sci. U.S.A.">
        <title>Comparative genomics of biotechnologically important yeasts.</title>
        <authorList>
            <person name="Riley R."/>
            <person name="Haridas S."/>
            <person name="Wolfe K.H."/>
            <person name="Lopes M.R."/>
            <person name="Hittinger C.T."/>
            <person name="Goeker M."/>
            <person name="Salamov A.A."/>
            <person name="Wisecaver J.H."/>
            <person name="Long T.M."/>
            <person name="Calvey C.H."/>
            <person name="Aerts A.L."/>
            <person name="Barry K.W."/>
            <person name="Choi C."/>
            <person name="Clum A."/>
            <person name="Coughlan A.Y."/>
            <person name="Deshpande S."/>
            <person name="Douglass A.P."/>
            <person name="Hanson S.J."/>
            <person name="Klenk H.-P."/>
            <person name="LaButti K.M."/>
            <person name="Lapidus A."/>
            <person name="Lindquist E.A."/>
            <person name="Lipzen A.M."/>
            <person name="Meier-Kolthoff J.P."/>
            <person name="Ohm R.A."/>
            <person name="Otillar R.P."/>
            <person name="Pangilinan J.L."/>
            <person name="Peng Y."/>
            <person name="Rokas A."/>
            <person name="Rosa C.A."/>
            <person name="Scheuner C."/>
            <person name="Sibirny A.A."/>
            <person name="Slot J.C."/>
            <person name="Stielow J.B."/>
            <person name="Sun H."/>
            <person name="Kurtzman C.P."/>
            <person name="Blackwell M."/>
            <person name="Grigoriev I.V."/>
            <person name="Jeffries T.W."/>
        </authorList>
    </citation>
    <scope>NUCLEOTIDE SEQUENCE [LARGE SCALE GENOMIC DNA]</scope>
    <source>
        <strain evidence="3">NRRL Y-1626</strain>
    </source>
</reference>
<dbReference type="Proteomes" id="UP000092321">
    <property type="component" value="Unassembled WGS sequence"/>
</dbReference>
<evidence type="ECO:0000313" key="3">
    <source>
        <dbReference type="Proteomes" id="UP000092321"/>
    </source>
</evidence>
<keyword evidence="3" id="KW-1185">Reference proteome</keyword>
<comment type="subunit">
    <text evidence="1">Component of the Mediator complex.</text>
</comment>
<keyword evidence="1" id="KW-0010">Activator</keyword>
<keyword evidence="1" id="KW-0805">Transcription regulation</keyword>
<evidence type="ECO:0000256" key="1">
    <source>
        <dbReference type="RuleBase" id="RU364150"/>
    </source>
</evidence>
<keyword evidence="1" id="KW-0804">Transcription</keyword>
<dbReference type="GO" id="GO:0016592">
    <property type="term" value="C:mediator complex"/>
    <property type="evidence" value="ECO:0007669"/>
    <property type="project" value="InterPro"/>
</dbReference>